<dbReference type="OrthoDB" id="9995306at2759"/>
<evidence type="ECO:0000313" key="3">
    <source>
        <dbReference type="EMBL" id="TBU24647.1"/>
    </source>
</evidence>
<dbReference type="Proteomes" id="UP000292957">
    <property type="component" value="Unassembled WGS sequence"/>
</dbReference>
<reference evidence="3" key="1">
    <citation type="submission" date="2019-01" db="EMBL/GenBank/DDBJ databases">
        <title>Draft genome sequences of three monokaryotic isolates of the white-rot basidiomycete fungus Dichomitus squalens.</title>
        <authorList>
            <consortium name="DOE Joint Genome Institute"/>
            <person name="Lopez S.C."/>
            <person name="Andreopoulos B."/>
            <person name="Pangilinan J."/>
            <person name="Lipzen A."/>
            <person name="Riley R."/>
            <person name="Ahrendt S."/>
            <person name="Ng V."/>
            <person name="Barry K."/>
            <person name="Daum C."/>
            <person name="Grigoriev I.V."/>
            <person name="Hilden K.S."/>
            <person name="Makela M.R."/>
            <person name="de Vries R.P."/>
        </authorList>
    </citation>
    <scope>NUCLEOTIDE SEQUENCE [LARGE SCALE GENOMIC DNA]</scope>
    <source>
        <strain evidence="3">OM18370.1</strain>
    </source>
</reference>
<proteinExistence type="inferred from homology"/>
<name>A0A4Q9MDI1_9APHY</name>
<dbReference type="GO" id="GO:0033588">
    <property type="term" value="C:elongator holoenzyme complex"/>
    <property type="evidence" value="ECO:0007669"/>
    <property type="project" value="InterPro"/>
</dbReference>
<dbReference type="InterPro" id="IPR018627">
    <property type="entry name" value="ELP6"/>
</dbReference>
<dbReference type="EMBL" id="ML143475">
    <property type="protein sequence ID" value="TBU24647.1"/>
    <property type="molecule type" value="Genomic_DNA"/>
</dbReference>
<dbReference type="InterPro" id="IPR027417">
    <property type="entry name" value="P-loop_NTPase"/>
</dbReference>
<sequence>MFPLVSLPLPGEVLLITDELLASADFLLHHFLARHLKESKDSASMIVFLSEDIGRWKAIAGKSNVNLSGHMDNQRLSLIDAMSLISPALESSTMVPLRDLYDGIRDALQNHANHREQSMLVILDDLATLEWIGIAVEEVAQFSRALCALCRQRNATLVLRHHIVSPGEPDEVFKRLLQLCDYHLDVFPLSSGRSGSVSGQVALHCGHASAEATNRLISRNAAVQYRLTDTGSTFFDRGTGNGVL</sequence>
<dbReference type="UniPathway" id="UPA00988"/>
<dbReference type="GO" id="GO:0002098">
    <property type="term" value="P:tRNA wobble uridine modification"/>
    <property type="evidence" value="ECO:0007669"/>
    <property type="project" value="InterPro"/>
</dbReference>
<dbReference type="PANTHER" id="PTHR16184">
    <property type="entry name" value="ELONGATOR COMPLEX PROTEIN 6"/>
    <property type="match status" value="1"/>
</dbReference>
<dbReference type="PANTHER" id="PTHR16184:SF6">
    <property type="entry name" value="ELONGATOR COMPLEX PROTEIN 6"/>
    <property type="match status" value="1"/>
</dbReference>
<dbReference type="AlphaFoldDB" id="A0A4Q9MDI1"/>
<dbReference type="Gene3D" id="3.40.50.300">
    <property type="entry name" value="P-loop containing nucleotide triphosphate hydrolases"/>
    <property type="match status" value="1"/>
</dbReference>
<evidence type="ECO:0000256" key="2">
    <source>
        <dbReference type="ARBA" id="ARBA00008837"/>
    </source>
</evidence>
<gene>
    <name evidence="3" type="ORF">BD311DRAFT_766132</name>
</gene>
<comment type="similarity">
    <text evidence="2">Belongs to the ELP6 family.</text>
</comment>
<organism evidence="3">
    <name type="scientific">Dichomitus squalens</name>
    <dbReference type="NCBI Taxonomy" id="114155"/>
    <lineage>
        <taxon>Eukaryota</taxon>
        <taxon>Fungi</taxon>
        <taxon>Dikarya</taxon>
        <taxon>Basidiomycota</taxon>
        <taxon>Agaricomycotina</taxon>
        <taxon>Agaricomycetes</taxon>
        <taxon>Polyporales</taxon>
        <taxon>Polyporaceae</taxon>
        <taxon>Dichomitus</taxon>
    </lineage>
</organism>
<dbReference type="Pfam" id="PF09807">
    <property type="entry name" value="ELP6"/>
    <property type="match status" value="1"/>
</dbReference>
<evidence type="ECO:0000256" key="1">
    <source>
        <dbReference type="ARBA" id="ARBA00005043"/>
    </source>
</evidence>
<protein>
    <recommendedName>
        <fullName evidence="4">Elongator complex protein 6</fullName>
    </recommendedName>
</protein>
<evidence type="ECO:0008006" key="4">
    <source>
        <dbReference type="Google" id="ProtNLM"/>
    </source>
</evidence>
<dbReference type="SUPFAM" id="SSF52540">
    <property type="entry name" value="P-loop containing nucleoside triphosphate hydrolases"/>
    <property type="match status" value="1"/>
</dbReference>
<accession>A0A4Q9MDI1</accession>
<comment type="pathway">
    <text evidence="1">tRNA modification; 5-methoxycarbonylmethyl-2-thiouridine-tRNA biosynthesis.</text>
</comment>